<dbReference type="STRING" id="1073327.SAMN04488108_3484"/>
<dbReference type="InterPro" id="IPR029044">
    <property type="entry name" value="Nucleotide-diphossugar_trans"/>
</dbReference>
<dbReference type="Gene3D" id="3.90.550.20">
    <property type="match status" value="1"/>
</dbReference>
<dbReference type="InterPro" id="IPR007652">
    <property type="entry name" value="A1-4-GlycosylTfrase_dom"/>
</dbReference>
<gene>
    <name evidence="3" type="ORF">SAMN04488108_3484</name>
</gene>
<dbReference type="Pfam" id="PF04488">
    <property type="entry name" value="Gly_transf_sug"/>
    <property type="match status" value="1"/>
</dbReference>
<evidence type="ECO:0000313" key="4">
    <source>
        <dbReference type="Proteomes" id="UP000184609"/>
    </source>
</evidence>
<sequence>MIPKKIHYCWYGHQEYPELISTCIDSWTNHLKGYEFIRWDESNTEFDNPWLKKALSEKKYAFVADYVRFRALYIHGGIYLDTDMLLLKSLDPLLEHSCFAGFEDHTHINTAIIGVEPGHPLLQKILDAYTPLFGAKDFKVITSVVTPIFQEYMKELNPEKISTYLGLTVYPPTYFYPVPYSEKNVLATFQSYIGPNSYAAHLWYKSWYDEFSYFSIQEFRKGFRILFKKLKENPFQSFSYYRFLFFSLYTNYKKHLTRSEKK</sequence>
<keyword evidence="4" id="KW-1185">Reference proteome</keyword>
<dbReference type="InterPro" id="IPR051706">
    <property type="entry name" value="Glycosyltransferase_domain"/>
</dbReference>
<dbReference type="PANTHER" id="PTHR32385">
    <property type="entry name" value="MANNOSYL PHOSPHORYLINOSITOL CERAMIDE SYNTHASE"/>
    <property type="match status" value="1"/>
</dbReference>
<dbReference type="EMBL" id="FRXN01000005">
    <property type="protein sequence ID" value="SHO64487.1"/>
    <property type="molecule type" value="Genomic_DNA"/>
</dbReference>
<evidence type="ECO:0000313" key="3">
    <source>
        <dbReference type="EMBL" id="SHO64487.1"/>
    </source>
</evidence>
<dbReference type="GO" id="GO:0016020">
    <property type="term" value="C:membrane"/>
    <property type="evidence" value="ECO:0007669"/>
    <property type="project" value="GOC"/>
</dbReference>
<evidence type="ECO:0000256" key="1">
    <source>
        <dbReference type="ARBA" id="ARBA00022679"/>
    </source>
</evidence>
<dbReference type="GO" id="GO:0000030">
    <property type="term" value="F:mannosyltransferase activity"/>
    <property type="evidence" value="ECO:0007669"/>
    <property type="project" value="TreeGrafter"/>
</dbReference>
<dbReference type="PANTHER" id="PTHR32385:SF15">
    <property type="entry name" value="INOSITOL PHOSPHOCERAMIDE MANNOSYLTRANSFERASE 1"/>
    <property type="match status" value="1"/>
</dbReference>
<dbReference type="AlphaFoldDB" id="A0A1M7ZHY5"/>
<keyword evidence="1 3" id="KW-0808">Transferase</keyword>
<dbReference type="InterPro" id="IPR007577">
    <property type="entry name" value="GlycoTrfase_DXD_sugar-bd_CS"/>
</dbReference>
<dbReference type="Pfam" id="PF04572">
    <property type="entry name" value="Gb3_synth"/>
    <property type="match status" value="1"/>
</dbReference>
<dbReference type="OrthoDB" id="9802987at2"/>
<accession>A0A1M7ZHY5</accession>
<protein>
    <submittedName>
        <fullName evidence="3">Alpha 1,4-glycosyltransferase conserved region</fullName>
    </submittedName>
</protein>
<dbReference type="SUPFAM" id="SSF53448">
    <property type="entry name" value="Nucleotide-diphospho-sugar transferases"/>
    <property type="match status" value="1"/>
</dbReference>
<dbReference type="GO" id="GO:0051999">
    <property type="term" value="P:mannosyl-inositol phosphorylceramide biosynthetic process"/>
    <property type="evidence" value="ECO:0007669"/>
    <property type="project" value="TreeGrafter"/>
</dbReference>
<proteinExistence type="predicted"/>
<dbReference type="Proteomes" id="UP000184609">
    <property type="component" value="Unassembled WGS sequence"/>
</dbReference>
<reference evidence="4" key="1">
    <citation type="submission" date="2016-12" db="EMBL/GenBank/DDBJ databases">
        <authorList>
            <person name="Varghese N."/>
            <person name="Submissions S."/>
        </authorList>
    </citation>
    <scope>NUCLEOTIDE SEQUENCE [LARGE SCALE GENOMIC DNA]</scope>
    <source>
        <strain evidence="4">DSM 25035</strain>
    </source>
</reference>
<organism evidence="3 4">
    <name type="scientific">Algoriphagus zhangzhouensis</name>
    <dbReference type="NCBI Taxonomy" id="1073327"/>
    <lineage>
        <taxon>Bacteria</taxon>
        <taxon>Pseudomonadati</taxon>
        <taxon>Bacteroidota</taxon>
        <taxon>Cytophagia</taxon>
        <taxon>Cytophagales</taxon>
        <taxon>Cyclobacteriaceae</taxon>
        <taxon>Algoriphagus</taxon>
    </lineage>
</organism>
<feature type="domain" description="Alpha 1,4-glycosyltransferase" evidence="2">
    <location>
        <begin position="116"/>
        <end position="207"/>
    </location>
</feature>
<name>A0A1M7ZHY5_9BACT</name>
<evidence type="ECO:0000259" key="2">
    <source>
        <dbReference type="Pfam" id="PF04572"/>
    </source>
</evidence>